<proteinExistence type="predicted"/>
<dbReference type="Gene3D" id="3.40.710.10">
    <property type="entry name" value="DD-peptidase/beta-lactamase superfamily"/>
    <property type="match status" value="2"/>
</dbReference>
<keyword evidence="4" id="KW-0808">Transferase</keyword>
<dbReference type="GO" id="GO:0009002">
    <property type="term" value="F:serine-type D-Ala-D-Ala carboxypeptidase activity"/>
    <property type="evidence" value="ECO:0007669"/>
    <property type="project" value="UniProtKB-EC"/>
</dbReference>
<feature type="domain" description="Glycosyl transferase family 51" evidence="10">
    <location>
        <begin position="58"/>
        <end position="232"/>
    </location>
</feature>
<name>A0A7W9MYU9_9ACTN</name>
<accession>A0A7W9MYU9</accession>
<dbReference type="GO" id="GO:0008658">
    <property type="term" value="F:penicillin binding"/>
    <property type="evidence" value="ECO:0007669"/>
    <property type="project" value="InterPro"/>
</dbReference>
<evidence type="ECO:0000256" key="5">
    <source>
        <dbReference type="ARBA" id="ARBA00022801"/>
    </source>
</evidence>
<comment type="caution">
    <text evidence="11">The sequence shown here is derived from an EMBL/GenBank/DDBJ whole genome shotgun (WGS) entry which is preliminary data.</text>
</comment>
<gene>
    <name evidence="11" type="ORF">HDA39_008280</name>
</gene>
<dbReference type="InterPro" id="IPR050396">
    <property type="entry name" value="Glycosyltr_51/Transpeptidase"/>
</dbReference>
<dbReference type="PANTHER" id="PTHR32282">
    <property type="entry name" value="BINDING PROTEIN TRANSPEPTIDASE, PUTATIVE-RELATED"/>
    <property type="match status" value="1"/>
</dbReference>
<evidence type="ECO:0000256" key="2">
    <source>
        <dbReference type="ARBA" id="ARBA00022670"/>
    </source>
</evidence>
<sequence>MRRRIVRMAGWCLGLCFVVVIGTVAAFFVGYARTTIPDPNTKFEANTTIVTYADGRTEIGSFYEQNRKSVPLEEIPRHVQDAVIAAEDRSFWTNAGVSLPGMARAALAIARGKQLQGGSTITQQYVKIMYLTQERTMSRKLDELFIATKIGRTQDKRTILGNYLNTIYFGEGAYGIRAAGQAYFGVDHPRDLTVPQAAYLATVLNNPTKFDADDPDAGPLILGRYRYVLDGMTELSTITARDNAVYREALPPLRKKPKGNRYAGPTGFLLDLARRELGKYGFEGDRLSGGGLRVITTFDATLQARAVAAVGAGRPQGVQVGRPPGMAVGRPPGVQVGLASIRPGTGEVAALVGGNDFLESQRNWATLKAPPGQLLRPFAITAGLTDRSRPFDVPSSGNSVNKAFFRLVDARRGHLVSTAAENAGVPPIPPADRAAPGLGPDALASPVDLATAYSTFVADGRRVPAHVIKEVRDSRGKVLWSAAKHPGLKPVRAFPSEIAQLTGKVVGEGRATTATGLSIEKRRLNAKCRCRAQKGLQPLASWYVGFTPELSTAVVYRAGSQGESALPAKGADQWPVLTWAAYAGAPVPAGR</sequence>
<dbReference type="SUPFAM" id="SSF53955">
    <property type="entry name" value="Lysozyme-like"/>
    <property type="match status" value="1"/>
</dbReference>
<dbReference type="SUPFAM" id="SSF56601">
    <property type="entry name" value="beta-lactamase/transpeptidase-like"/>
    <property type="match status" value="1"/>
</dbReference>
<evidence type="ECO:0000259" key="10">
    <source>
        <dbReference type="Pfam" id="PF00912"/>
    </source>
</evidence>
<dbReference type="Pfam" id="PF00905">
    <property type="entry name" value="Transpeptidase"/>
    <property type="match status" value="1"/>
</dbReference>
<dbReference type="GO" id="GO:0030288">
    <property type="term" value="C:outer membrane-bounded periplasmic space"/>
    <property type="evidence" value="ECO:0007669"/>
    <property type="project" value="TreeGrafter"/>
</dbReference>
<evidence type="ECO:0000313" key="12">
    <source>
        <dbReference type="Proteomes" id="UP000549971"/>
    </source>
</evidence>
<dbReference type="InterPro" id="IPR036950">
    <property type="entry name" value="PBP_transglycosylase"/>
</dbReference>
<keyword evidence="12" id="KW-1185">Reference proteome</keyword>
<evidence type="ECO:0000256" key="1">
    <source>
        <dbReference type="ARBA" id="ARBA00022645"/>
    </source>
</evidence>
<evidence type="ECO:0000256" key="4">
    <source>
        <dbReference type="ARBA" id="ARBA00022679"/>
    </source>
</evidence>
<dbReference type="RefSeq" id="WP_184805027.1">
    <property type="nucleotide sequence ID" value="NZ_JACHMY010000001.1"/>
</dbReference>
<feature type="domain" description="Penicillin-binding protein transpeptidase" evidence="9">
    <location>
        <begin position="420"/>
        <end position="549"/>
    </location>
</feature>
<dbReference type="GO" id="GO:0006508">
    <property type="term" value="P:proteolysis"/>
    <property type="evidence" value="ECO:0007669"/>
    <property type="project" value="UniProtKB-KW"/>
</dbReference>
<reference evidence="11 12" key="1">
    <citation type="submission" date="2020-08" db="EMBL/GenBank/DDBJ databases">
        <title>Sequencing the genomes of 1000 actinobacteria strains.</title>
        <authorList>
            <person name="Klenk H.-P."/>
        </authorList>
    </citation>
    <scope>NUCLEOTIDE SEQUENCE [LARGE SCALE GENOMIC DNA]</scope>
    <source>
        <strain evidence="11 12">DSM 28967</strain>
    </source>
</reference>
<dbReference type="AlphaFoldDB" id="A0A7W9MYU9"/>
<keyword evidence="3" id="KW-0328">Glycosyltransferase</keyword>
<keyword evidence="1 11" id="KW-0121">Carboxypeptidase</keyword>
<evidence type="ECO:0000256" key="6">
    <source>
        <dbReference type="ARBA" id="ARBA00023268"/>
    </source>
</evidence>
<dbReference type="InterPro" id="IPR012338">
    <property type="entry name" value="Beta-lactam/transpept-like"/>
</dbReference>
<evidence type="ECO:0000313" key="11">
    <source>
        <dbReference type="EMBL" id="MBB5841546.1"/>
    </source>
</evidence>
<dbReference type="Gene3D" id="1.10.3810.10">
    <property type="entry name" value="Biosynthetic peptidoglycan transglycosylase-like"/>
    <property type="match status" value="1"/>
</dbReference>
<protein>
    <submittedName>
        <fullName evidence="11">Membrane peptidoglycan carboxypeptidase</fullName>
    </submittedName>
</protein>
<dbReference type="InterPro" id="IPR023346">
    <property type="entry name" value="Lysozyme-like_dom_sf"/>
</dbReference>
<dbReference type="EMBL" id="JACHMY010000001">
    <property type="protein sequence ID" value="MBB5841546.1"/>
    <property type="molecule type" value="Genomic_DNA"/>
</dbReference>
<dbReference type="GO" id="GO:0008955">
    <property type="term" value="F:peptidoglycan glycosyltransferase activity"/>
    <property type="evidence" value="ECO:0007669"/>
    <property type="project" value="UniProtKB-EC"/>
</dbReference>
<evidence type="ECO:0000256" key="7">
    <source>
        <dbReference type="ARBA" id="ARBA00034000"/>
    </source>
</evidence>
<comment type="catalytic activity">
    <reaction evidence="8">
        <text>[GlcNAc-(1-&gt;4)-Mur2Ac(oyl-L-Ala-gamma-D-Glu-L-Lys-D-Ala-D-Ala)](n)-di-trans,octa-cis-undecaprenyl diphosphate + beta-D-GlcNAc-(1-&gt;4)-Mur2Ac(oyl-L-Ala-gamma-D-Glu-L-Lys-D-Ala-D-Ala)-di-trans,octa-cis-undecaprenyl diphosphate = [GlcNAc-(1-&gt;4)-Mur2Ac(oyl-L-Ala-gamma-D-Glu-L-Lys-D-Ala-D-Ala)](n+1)-di-trans,octa-cis-undecaprenyl diphosphate + di-trans,octa-cis-undecaprenyl diphosphate + H(+)</text>
        <dbReference type="Rhea" id="RHEA:23708"/>
        <dbReference type="Rhea" id="RHEA-COMP:9602"/>
        <dbReference type="Rhea" id="RHEA-COMP:9603"/>
        <dbReference type="ChEBI" id="CHEBI:15378"/>
        <dbReference type="ChEBI" id="CHEBI:58405"/>
        <dbReference type="ChEBI" id="CHEBI:60033"/>
        <dbReference type="ChEBI" id="CHEBI:78435"/>
        <dbReference type="EC" id="2.4.99.28"/>
    </reaction>
</comment>
<evidence type="ECO:0000256" key="3">
    <source>
        <dbReference type="ARBA" id="ARBA00022676"/>
    </source>
</evidence>
<dbReference type="Proteomes" id="UP000549971">
    <property type="component" value="Unassembled WGS sequence"/>
</dbReference>
<dbReference type="GO" id="GO:0009252">
    <property type="term" value="P:peptidoglycan biosynthetic process"/>
    <property type="evidence" value="ECO:0007669"/>
    <property type="project" value="TreeGrafter"/>
</dbReference>
<evidence type="ECO:0000256" key="8">
    <source>
        <dbReference type="ARBA" id="ARBA00049902"/>
    </source>
</evidence>
<dbReference type="InterPro" id="IPR001460">
    <property type="entry name" value="PCN-bd_Tpept"/>
</dbReference>
<keyword evidence="2" id="KW-0645">Protease</keyword>
<keyword evidence="5" id="KW-0378">Hydrolase</keyword>
<organism evidence="11 12">
    <name type="scientific">Kribbella italica</name>
    <dbReference type="NCBI Taxonomy" id="1540520"/>
    <lineage>
        <taxon>Bacteria</taxon>
        <taxon>Bacillati</taxon>
        <taxon>Actinomycetota</taxon>
        <taxon>Actinomycetes</taxon>
        <taxon>Propionibacteriales</taxon>
        <taxon>Kribbellaceae</taxon>
        <taxon>Kribbella</taxon>
    </lineage>
</organism>
<dbReference type="InterPro" id="IPR001264">
    <property type="entry name" value="Glyco_trans_51"/>
</dbReference>
<evidence type="ECO:0000259" key="9">
    <source>
        <dbReference type="Pfam" id="PF00905"/>
    </source>
</evidence>
<dbReference type="Pfam" id="PF00912">
    <property type="entry name" value="Transgly"/>
    <property type="match status" value="1"/>
</dbReference>
<keyword evidence="6" id="KW-0511">Multifunctional enzyme</keyword>
<dbReference type="PANTHER" id="PTHR32282:SF34">
    <property type="entry name" value="PENICILLIN-BINDING PROTEIN 1A"/>
    <property type="match status" value="1"/>
</dbReference>
<comment type="catalytic activity">
    <reaction evidence="7">
        <text>Preferential cleavage: (Ac)2-L-Lys-D-Ala-|-D-Ala. Also transpeptidation of peptidyl-alanyl moieties that are N-acyl substituents of D-alanine.</text>
        <dbReference type="EC" id="3.4.16.4"/>
    </reaction>
</comment>